<name>A0A5N7MVB0_9HYPH</name>
<keyword evidence="3" id="KW-1185">Reference proteome</keyword>
<dbReference type="Proteomes" id="UP000403266">
    <property type="component" value="Unassembled WGS sequence"/>
</dbReference>
<evidence type="ECO:0000256" key="1">
    <source>
        <dbReference type="SAM" id="MobiDB-lite"/>
    </source>
</evidence>
<feature type="compositionally biased region" description="Low complexity" evidence="1">
    <location>
        <begin position="579"/>
        <end position="593"/>
    </location>
</feature>
<comment type="caution">
    <text evidence="2">The sequence shown here is derived from an EMBL/GenBank/DDBJ whole genome shotgun (WGS) entry which is preliminary data.</text>
</comment>
<sequence>MSMKKIARNKHGDDLLKVFGPLANRIVSDHWEVYAHQSQYERLVRGEKTDSSLRTYSILKPSIFDGFQKAIVASACMTDTMFFRLYTARGIDLQPVKGKLCRDLRYDQHEHGERITIYYAATEAWSKTYRDKIVEDEQGVTTKFIDKIKQAIVILFGAEPFLWMGNKDLPDSFFPQAGATRLPNTPHGLNSFQGYHNVAVISALNPPPVHFSFMESCKISGEELRTAHYRSAVYQAVMRCSIRKPGDENPKRVVVMDRDTAEWLANLFPGAKVQPLDGMGIAPSKGTAGRTRQYESNAEKNRAYNERQEREWLAQLDAINGTSFIGGRYRLLVQEVRDQMKEFARDEIPLKEGNIVTPSLTSGTAFASIYDTIPLGHVDYTDDESFISALRDLHGRQLAAKEDAGLFSPAHFEADKATDTSRGLDNITHVRGIWLDNDGGDLTPEAFADLFPSLRMVIWNTYSSTLDKPRWRVFIPTTYAMSLDVYGLMIGQIVKVLNDEGYWGKRQLEKNHRIKRRRCHGFDESKFTPASLFYLPCQAKDPAHSFFDDYNDLKRGPLDLCQWIEHCILDLRPDPEPEPATTPAAPKAPTITETSISTKFQDLRDKLLADQAKSRAGQQAAMIEKAIDEWRTAPRGDGNNAFFRLGAALQRAGLDEIEIRERLREEVAYAHSKSERRKEIPGIIKSLRRRGTIR</sequence>
<reference evidence="2 3" key="1">
    <citation type="journal article" date="2019" name="Syst. Appl. Microbiol.">
        <title>Microvirga tunisiensis sp. nov., a root nodule symbiotic bacterium isolated from Lupinus micranthus and L. luteus grown in Northern Tunisia.</title>
        <authorList>
            <person name="Msaddak A."/>
            <person name="Rejili M."/>
            <person name="Duran D."/>
            <person name="Mars M."/>
            <person name="Palacios J.M."/>
            <person name="Ruiz-Argueso T."/>
            <person name="Rey L."/>
            <person name="Imperial J."/>
        </authorList>
    </citation>
    <scope>NUCLEOTIDE SEQUENCE [LARGE SCALE GENOMIC DNA]</scope>
    <source>
        <strain evidence="2 3">Lmie10</strain>
    </source>
</reference>
<accession>A0A5N7MVB0</accession>
<dbReference type="OrthoDB" id="6626154at2"/>
<protein>
    <submittedName>
        <fullName evidence="2">Uncharacterized protein</fullName>
    </submittedName>
</protein>
<organism evidence="2 3">
    <name type="scientific">Microvirga tunisiensis</name>
    <dbReference type="NCBI Taxonomy" id="2108360"/>
    <lineage>
        <taxon>Bacteria</taxon>
        <taxon>Pseudomonadati</taxon>
        <taxon>Pseudomonadota</taxon>
        <taxon>Alphaproteobacteria</taxon>
        <taxon>Hyphomicrobiales</taxon>
        <taxon>Methylobacteriaceae</taxon>
        <taxon>Microvirga</taxon>
    </lineage>
</organism>
<dbReference type="AlphaFoldDB" id="A0A5N7MVB0"/>
<dbReference type="EMBL" id="VOSK01000473">
    <property type="protein sequence ID" value="MPR30881.1"/>
    <property type="molecule type" value="Genomic_DNA"/>
</dbReference>
<feature type="region of interest" description="Disordered" evidence="1">
    <location>
        <begin position="574"/>
        <end position="593"/>
    </location>
</feature>
<dbReference type="RefSeq" id="WP_152717881.1">
    <property type="nucleotide sequence ID" value="NZ_VOSJ01000501.1"/>
</dbReference>
<evidence type="ECO:0000313" key="3">
    <source>
        <dbReference type="Proteomes" id="UP000403266"/>
    </source>
</evidence>
<evidence type="ECO:0000313" key="2">
    <source>
        <dbReference type="EMBL" id="MPR30881.1"/>
    </source>
</evidence>
<gene>
    <name evidence="2" type="ORF">FS320_39555</name>
</gene>
<feature type="region of interest" description="Disordered" evidence="1">
    <location>
        <begin position="283"/>
        <end position="302"/>
    </location>
</feature>
<proteinExistence type="predicted"/>